<proteinExistence type="predicted"/>
<sequence>MRKYLSIFLVLVSAWAHGQGISSFFSQQSTKKKDMALQIALMETYLSGLKHGYMQTQDGLANIHDLKSGSFSLNNNYFLSLSQVSPAVRQNPKVAEIQSLAAEIKSNFRRFIQWQHGQDLVTAGDISYLQKVADHLIAECDKELVMLTDVISPGKLQLADVDRIKEINRIDADMKDKYAFCLTFIDRTRNVTLRRQAEARQQKILKRLYNLQ</sequence>
<dbReference type="Proteomes" id="UP000632774">
    <property type="component" value="Unassembled WGS sequence"/>
</dbReference>
<organism evidence="2 3">
    <name type="scientific">Mucilaginibacter boryungensis</name>
    <dbReference type="NCBI Taxonomy" id="768480"/>
    <lineage>
        <taxon>Bacteria</taxon>
        <taxon>Pseudomonadati</taxon>
        <taxon>Bacteroidota</taxon>
        <taxon>Sphingobacteriia</taxon>
        <taxon>Sphingobacteriales</taxon>
        <taxon>Sphingobacteriaceae</taxon>
        <taxon>Mucilaginibacter</taxon>
    </lineage>
</organism>
<evidence type="ECO:0000313" key="3">
    <source>
        <dbReference type="Proteomes" id="UP000632774"/>
    </source>
</evidence>
<evidence type="ECO:0000256" key="1">
    <source>
        <dbReference type="SAM" id="SignalP"/>
    </source>
</evidence>
<feature type="chain" id="PRO_5046147969" description="TerB family tellurite resistance protein" evidence="1">
    <location>
        <begin position="19"/>
        <end position="212"/>
    </location>
</feature>
<gene>
    <name evidence="2" type="ORF">IRJ18_17405</name>
</gene>
<name>A0ABR9XLQ8_9SPHI</name>
<keyword evidence="1" id="KW-0732">Signal</keyword>
<dbReference type="EMBL" id="JADFFM010000002">
    <property type="protein sequence ID" value="MBE9668152.1"/>
    <property type="molecule type" value="Genomic_DNA"/>
</dbReference>
<keyword evidence="3" id="KW-1185">Reference proteome</keyword>
<evidence type="ECO:0008006" key="4">
    <source>
        <dbReference type="Google" id="ProtNLM"/>
    </source>
</evidence>
<accession>A0ABR9XLQ8</accession>
<evidence type="ECO:0000313" key="2">
    <source>
        <dbReference type="EMBL" id="MBE9668152.1"/>
    </source>
</evidence>
<reference evidence="2 3" key="1">
    <citation type="submission" date="2020-10" db="EMBL/GenBank/DDBJ databases">
        <title>Mucilaginibacter mali sp. nov., isolated from rhizosphere soil of apple orchard.</title>
        <authorList>
            <person name="Lee J.-S."/>
            <person name="Kim H.S."/>
            <person name="Kim J.-S."/>
        </authorList>
    </citation>
    <scope>NUCLEOTIDE SEQUENCE [LARGE SCALE GENOMIC DNA]</scope>
    <source>
        <strain evidence="2 3">KCTC 23157</strain>
    </source>
</reference>
<protein>
    <recommendedName>
        <fullName evidence="4">TerB family tellurite resistance protein</fullName>
    </recommendedName>
</protein>
<feature type="signal peptide" evidence="1">
    <location>
        <begin position="1"/>
        <end position="18"/>
    </location>
</feature>
<dbReference type="RefSeq" id="WP_194107572.1">
    <property type="nucleotide sequence ID" value="NZ_JADFFM010000002.1"/>
</dbReference>
<comment type="caution">
    <text evidence="2">The sequence shown here is derived from an EMBL/GenBank/DDBJ whole genome shotgun (WGS) entry which is preliminary data.</text>
</comment>